<evidence type="ECO:0000256" key="1">
    <source>
        <dbReference type="SAM" id="MobiDB-lite"/>
    </source>
</evidence>
<feature type="compositionally biased region" description="Basic and acidic residues" evidence="1">
    <location>
        <begin position="39"/>
        <end position="48"/>
    </location>
</feature>
<sequence>MSVLISQKEIRKEQTEQGQEKKDGKGEKEVEQEDEVENELQREKEHLVGGKSGASSLGEFEEILVSDFIRYILKEVRADQVKQQAKMHQEVQLAPPKIEQTVREANPDKGKAIDIALITKKTASKGS</sequence>
<reference evidence="2 3" key="1">
    <citation type="journal article" date="2013" name="Genome Biol.">
        <title>The genome sequence of the most widely cultivated cacao type and its use to identify candidate genes regulating pod color.</title>
        <authorList>
            <person name="Motamayor J.C."/>
            <person name="Mockaitis K."/>
            <person name="Schmutz J."/>
            <person name="Haiminen N."/>
            <person name="Iii D.L."/>
            <person name="Cornejo O."/>
            <person name="Findley S.D."/>
            <person name="Zheng P."/>
            <person name="Utro F."/>
            <person name="Royaert S."/>
            <person name="Saski C."/>
            <person name="Jenkins J."/>
            <person name="Podicheti R."/>
            <person name="Zhao M."/>
            <person name="Scheffler B.E."/>
            <person name="Stack J.C."/>
            <person name="Feltus F.A."/>
            <person name="Mustiga G.M."/>
            <person name="Amores F."/>
            <person name="Phillips W."/>
            <person name="Marelli J.P."/>
            <person name="May G.D."/>
            <person name="Shapiro H."/>
            <person name="Ma J."/>
            <person name="Bustamante C.D."/>
            <person name="Schnell R.J."/>
            <person name="Main D."/>
            <person name="Gilbert D."/>
            <person name="Parida L."/>
            <person name="Kuhn D.N."/>
        </authorList>
    </citation>
    <scope>NUCLEOTIDE SEQUENCE [LARGE SCALE GENOMIC DNA]</scope>
    <source>
        <strain evidence="3">cv. Matina 1-6</strain>
    </source>
</reference>
<dbReference type="AlphaFoldDB" id="A0A061FQG1"/>
<evidence type="ECO:0000313" key="2">
    <source>
        <dbReference type="EMBL" id="EOY19301.1"/>
    </source>
</evidence>
<organism evidence="2 3">
    <name type="scientific">Theobroma cacao</name>
    <name type="common">Cacao</name>
    <name type="synonym">Cocoa</name>
    <dbReference type="NCBI Taxonomy" id="3641"/>
    <lineage>
        <taxon>Eukaryota</taxon>
        <taxon>Viridiplantae</taxon>
        <taxon>Streptophyta</taxon>
        <taxon>Embryophyta</taxon>
        <taxon>Tracheophyta</taxon>
        <taxon>Spermatophyta</taxon>
        <taxon>Magnoliopsida</taxon>
        <taxon>eudicotyledons</taxon>
        <taxon>Gunneridae</taxon>
        <taxon>Pentapetalae</taxon>
        <taxon>rosids</taxon>
        <taxon>malvids</taxon>
        <taxon>Malvales</taxon>
        <taxon>Malvaceae</taxon>
        <taxon>Byttnerioideae</taxon>
        <taxon>Theobroma</taxon>
    </lineage>
</organism>
<evidence type="ECO:0000313" key="3">
    <source>
        <dbReference type="Proteomes" id="UP000026915"/>
    </source>
</evidence>
<protein>
    <submittedName>
        <fullName evidence="2">Uncharacterized protein</fullName>
    </submittedName>
</protein>
<dbReference type="EMBL" id="CM001888">
    <property type="protein sequence ID" value="EOY19301.1"/>
    <property type="molecule type" value="Genomic_DNA"/>
</dbReference>
<proteinExistence type="predicted"/>
<gene>
    <name evidence="2" type="ORF">TCM_044364</name>
</gene>
<dbReference type="HOGENOM" id="CLU_1974550_0_0_1"/>
<dbReference type="Proteomes" id="UP000026915">
    <property type="component" value="Chromosome 10"/>
</dbReference>
<keyword evidence="3" id="KW-1185">Reference proteome</keyword>
<dbReference type="InParanoid" id="A0A061FQG1"/>
<feature type="region of interest" description="Disordered" evidence="1">
    <location>
        <begin position="1"/>
        <end position="53"/>
    </location>
</feature>
<name>A0A061FQG1_THECC</name>
<dbReference type="Gramene" id="EOY19301">
    <property type="protein sequence ID" value="EOY19301"/>
    <property type="gene ID" value="TCM_044364"/>
</dbReference>
<feature type="compositionally biased region" description="Basic and acidic residues" evidence="1">
    <location>
        <begin position="8"/>
        <end position="29"/>
    </location>
</feature>
<accession>A0A061FQG1</accession>